<dbReference type="SMART" id="SM00220">
    <property type="entry name" value="S_TKc"/>
    <property type="match status" value="1"/>
</dbReference>
<evidence type="ECO:0000256" key="4">
    <source>
        <dbReference type="ARBA" id="ARBA00022777"/>
    </source>
</evidence>
<sequence length="1544" mass="170087">MQGDPVILPLTPLQEKHIRYSTFGREGTRTGSVTKVGLEIGGLQKLSPKMLSPVRGPRPIAENTSASSLGRDLLLPSDLVKDRWRVIRKLGGGGFGEIYEAIDTKVKYELVHMPEAQLSLKRLVDRNICNACASKVESNGFGTRQDYPVSGTSERDKLQPSGVVSDSGIGFQPCSSEIQLQATRINSAGTTTSGSLSSRRMGSSNTENPTALSGAKSKLTGSNEPHTPPFKHGLFNSKSPISFDSQDRPLSCISCGLQLPSNRPQLSAGNHRNENCASSDSGISTTMAEAADYRVAIKVESNRQPRQVLRMEVAVLRRLQGKPHVCQLLGCGKNSRFNYMVMTLQGKNLAELRRALSTPVFSLGTAFRLAVQCLDALHTLHEAGFLHRDVKPSNFAIQRLRNHDRSVGLQVIALDFGLARPYTVAGPGSEVRNPRPIAGFRGTVRYASIHAHQHRDLARRDDLWSLFYMFVEFITGQLPWRRIRDKELVGQMKVAVDHKELAIKAGIPNKIAETWTAHLSSLEYKSKPDYSLLGNSLLDWLTEQNIQWNDAYDWEQSRNDFTSFGVSSVNQDLKENMNEQRDAKLFQEVQYLQTLRPTIPKPSLESCPDKCPKTMRGRPVTLKSANSHTQLQTAYKSRSANRSQAHSEAGGNGRSDFAILEDLDLGNANHSSATRLAGQQKTTCYVDVLTEFSHGKKDHESQNQSAVCELSHAEPISKVNAPLFGTVATTNINPPEEPVEIEVIASLSSTSSLVSSYEGDRIGKTTSNSKSPATKAKNQTPLCDLVKANAESEANVINCVRADRPVINDDLKSIRTTNSDEPPVVDRIGENDQQSLLLKEHSESNSLLDCVKQKLNRTTPSSCLQHNPRAKIQELIQNLLAKRREQHTAQRRSPESSLLGIHDELTHGNYAPDGSLQTVTGLNPVPRPNSSKTCRTGSTLCTRLFTDQVPATDGCVSSYLSNTDLCTLNQTEEPVTHSTFQATGPHKSISFLRLSVNQFPMRTASGHHTLLTVPRRNKISLGSPKTFRVQPQQMTSKGAAGNQHTLRTKELNSQSELLPDAQINKPTPVPRKKRTVYLMTKGFEARPLTPPQTNVTQTVRDLRYNGLEQCGKQDGKSVDMPESNSSQLAQLTTTLTDCAHQIKSNPNKRKQALHYKMSASSLTTRQLLESSSRTRHLGIQSPRTPPEIAGSGHSSVNERPNKAATKTSISSNENHSYGGAFGANLTKPTKVELITVERNLTEPKITASELCQVPKVQQTQKGITTQTSDCKKSPNSTQRQTLLPNTKAWGTRRSNSQPINDSANDSFYRMSVTHKKPLSSDLVSTLVQAGKEHRQALTTRPPLRTTLRSSSVLVPRTPIAGGALMTKKKVEQPKPVPITLTEEQNNQAGHNSTEHFGPVGKRLSATLRSGRTRSRLHSESSYSGEASSPIGTAQDISCVRLRPCAPRPHSADRCLTRLVHQQRSVYVQEPCQEQQKVVKEPEFCGTRKYRACHGSSGSLSTGAILQGALTPVFMPHATCAHPIYRKRLRPNLMLYDHHNRQPNL</sequence>
<feature type="region of interest" description="Disordered" evidence="7">
    <location>
        <begin position="1260"/>
        <end position="1279"/>
    </location>
</feature>
<feature type="compositionally biased region" description="Polar residues" evidence="7">
    <location>
        <begin position="625"/>
        <end position="646"/>
    </location>
</feature>
<reference evidence="9 10" key="1">
    <citation type="journal article" date="2019" name="Gigascience">
        <title>Whole-genome sequence of the oriental lung fluke Paragonimus westermani.</title>
        <authorList>
            <person name="Oey H."/>
            <person name="Zakrzewski M."/>
            <person name="Narain K."/>
            <person name="Devi K.R."/>
            <person name="Agatsuma T."/>
            <person name="Nawaratna S."/>
            <person name="Gobert G.N."/>
            <person name="Jones M.K."/>
            <person name="Ragan M.A."/>
            <person name="McManus D.P."/>
            <person name="Krause L."/>
        </authorList>
    </citation>
    <scope>NUCLEOTIDE SEQUENCE [LARGE SCALE GENOMIC DNA]</scope>
    <source>
        <strain evidence="9 10">IND2009</strain>
    </source>
</reference>
<feature type="compositionally biased region" description="Low complexity" evidence="7">
    <location>
        <begin position="1419"/>
        <end position="1428"/>
    </location>
</feature>
<feature type="region of interest" description="Disordered" evidence="7">
    <location>
        <begin position="1163"/>
        <end position="1221"/>
    </location>
</feature>
<evidence type="ECO:0000256" key="7">
    <source>
        <dbReference type="SAM" id="MobiDB-lite"/>
    </source>
</evidence>
<dbReference type="CDD" id="cd14017">
    <property type="entry name" value="STKc_TTBK"/>
    <property type="match status" value="1"/>
</dbReference>
<dbReference type="GO" id="GO:0004674">
    <property type="term" value="F:protein serine/threonine kinase activity"/>
    <property type="evidence" value="ECO:0007669"/>
    <property type="project" value="UniProtKB-KW"/>
</dbReference>
<name>A0A5J4NJI3_9TREM</name>
<organism evidence="9 10">
    <name type="scientific">Paragonimus westermani</name>
    <dbReference type="NCBI Taxonomy" id="34504"/>
    <lineage>
        <taxon>Eukaryota</taxon>
        <taxon>Metazoa</taxon>
        <taxon>Spiralia</taxon>
        <taxon>Lophotrochozoa</taxon>
        <taxon>Platyhelminthes</taxon>
        <taxon>Trematoda</taxon>
        <taxon>Digenea</taxon>
        <taxon>Plagiorchiida</taxon>
        <taxon>Troglotremata</taxon>
        <taxon>Troglotrematidae</taxon>
        <taxon>Paragonimus</taxon>
    </lineage>
</organism>
<feature type="compositionally biased region" description="Low complexity" evidence="7">
    <location>
        <begin position="187"/>
        <end position="204"/>
    </location>
</feature>
<evidence type="ECO:0000259" key="8">
    <source>
        <dbReference type="PROSITE" id="PS50011"/>
    </source>
</evidence>
<feature type="region of interest" description="Disordered" evidence="7">
    <location>
        <begin position="1407"/>
        <end position="1429"/>
    </location>
</feature>
<gene>
    <name evidence="9" type="ORF">DEA37_0007342</name>
</gene>
<feature type="region of interest" description="Disordered" evidence="7">
    <location>
        <begin position="905"/>
        <end position="933"/>
    </location>
</feature>
<keyword evidence="10" id="KW-1185">Reference proteome</keyword>
<keyword evidence="1" id="KW-0723">Serine/threonine-protein kinase</keyword>
<keyword evidence="4 9" id="KW-0418">Kinase</keyword>
<accession>A0A5J4NJI3</accession>
<comment type="similarity">
    <text evidence="6">Belongs to the protein kinase superfamily. CK1 Ser/Thr protein kinase family.</text>
</comment>
<dbReference type="PANTHER" id="PTHR11909">
    <property type="entry name" value="CASEIN KINASE-RELATED"/>
    <property type="match status" value="1"/>
</dbReference>
<comment type="caution">
    <text evidence="9">The sequence shown here is derived from an EMBL/GenBank/DDBJ whole genome shotgun (WGS) entry which is preliminary data.</text>
</comment>
<dbReference type="FunFam" id="3.30.200.20:FF:000358">
    <property type="entry name" value="Tau tubulin kinase 2b"/>
    <property type="match status" value="1"/>
</dbReference>
<dbReference type="SUPFAM" id="SSF56112">
    <property type="entry name" value="Protein kinase-like (PK-like)"/>
    <property type="match status" value="1"/>
</dbReference>
<dbReference type="EMBL" id="QNGE01002427">
    <property type="protein sequence ID" value="KAA3675601.1"/>
    <property type="molecule type" value="Genomic_DNA"/>
</dbReference>
<feature type="region of interest" description="Disordered" evidence="7">
    <location>
        <begin position="625"/>
        <end position="654"/>
    </location>
</feature>
<dbReference type="GO" id="GO:0015630">
    <property type="term" value="C:microtubule cytoskeleton"/>
    <property type="evidence" value="ECO:0007669"/>
    <property type="project" value="UniProtKB-ARBA"/>
</dbReference>
<dbReference type="InterPro" id="IPR000719">
    <property type="entry name" value="Prot_kinase_dom"/>
</dbReference>
<dbReference type="Pfam" id="PF00069">
    <property type="entry name" value="Pkinase"/>
    <property type="match status" value="1"/>
</dbReference>
<evidence type="ECO:0000313" key="9">
    <source>
        <dbReference type="EMBL" id="KAA3675601.1"/>
    </source>
</evidence>
<feature type="compositionally biased region" description="Polar residues" evidence="7">
    <location>
        <begin position="1192"/>
        <end position="1215"/>
    </location>
</feature>
<evidence type="ECO:0000256" key="3">
    <source>
        <dbReference type="ARBA" id="ARBA00022741"/>
    </source>
</evidence>
<feature type="domain" description="Protein kinase" evidence="8">
    <location>
        <begin position="84"/>
        <end position="541"/>
    </location>
</feature>
<feature type="region of interest" description="Disordered" evidence="7">
    <location>
        <begin position="140"/>
        <end position="166"/>
    </location>
</feature>
<dbReference type="PROSITE" id="PS50011">
    <property type="entry name" value="PROTEIN_KINASE_DOM"/>
    <property type="match status" value="1"/>
</dbReference>
<feature type="region of interest" description="Disordered" evidence="7">
    <location>
        <begin position="185"/>
        <end position="235"/>
    </location>
</feature>
<keyword evidence="5" id="KW-0067">ATP-binding</keyword>
<evidence type="ECO:0000256" key="1">
    <source>
        <dbReference type="ARBA" id="ARBA00022527"/>
    </source>
</evidence>
<proteinExistence type="inferred from homology"/>
<dbReference type="GO" id="GO:0005524">
    <property type="term" value="F:ATP binding"/>
    <property type="evidence" value="ECO:0007669"/>
    <property type="project" value="UniProtKB-KW"/>
</dbReference>
<dbReference type="InterPro" id="IPR050235">
    <property type="entry name" value="CK1_Ser-Thr_kinase"/>
</dbReference>
<dbReference type="InterPro" id="IPR047916">
    <property type="entry name" value="TTBK_Asator-like_STKc"/>
</dbReference>
<protein>
    <submittedName>
        <fullName evidence="9">Tau tubulin kinase</fullName>
    </submittedName>
</protein>
<evidence type="ECO:0000256" key="6">
    <source>
        <dbReference type="ARBA" id="ARBA00061588"/>
    </source>
</evidence>
<dbReference type="Gene3D" id="1.10.510.10">
    <property type="entry name" value="Transferase(Phosphotransferase) domain 1"/>
    <property type="match status" value="1"/>
</dbReference>
<dbReference type="Gene3D" id="3.30.200.20">
    <property type="entry name" value="Phosphorylase Kinase, domain 1"/>
    <property type="match status" value="1"/>
</dbReference>
<evidence type="ECO:0000313" key="10">
    <source>
        <dbReference type="Proteomes" id="UP000324629"/>
    </source>
</evidence>
<keyword evidence="2" id="KW-0808">Transferase</keyword>
<keyword evidence="3" id="KW-0547">Nucleotide-binding</keyword>
<dbReference type="InterPro" id="IPR011009">
    <property type="entry name" value="Kinase-like_dom_sf"/>
</dbReference>
<evidence type="ECO:0000256" key="2">
    <source>
        <dbReference type="ARBA" id="ARBA00022679"/>
    </source>
</evidence>
<dbReference type="Proteomes" id="UP000324629">
    <property type="component" value="Unassembled WGS sequence"/>
</dbReference>
<evidence type="ECO:0000256" key="5">
    <source>
        <dbReference type="ARBA" id="ARBA00022840"/>
    </source>
</evidence>